<evidence type="ECO:0000256" key="9">
    <source>
        <dbReference type="RuleBase" id="RU003465"/>
    </source>
</evidence>
<keyword evidence="4" id="KW-0479">Metal-binding</keyword>
<dbReference type="SUPFAM" id="SSF81606">
    <property type="entry name" value="PP2C-like"/>
    <property type="match status" value="1"/>
</dbReference>
<dbReference type="PANTHER" id="PTHR47992">
    <property type="entry name" value="PROTEIN PHOSPHATASE"/>
    <property type="match status" value="1"/>
</dbReference>
<keyword evidence="5 9" id="KW-0378">Hydrolase</keyword>
<comment type="similarity">
    <text evidence="9">Belongs to the PP2C family.</text>
</comment>
<dbReference type="GO" id="GO:0004722">
    <property type="term" value="F:protein serine/threonine phosphatase activity"/>
    <property type="evidence" value="ECO:0007669"/>
    <property type="project" value="UniProtKB-EC"/>
</dbReference>
<dbReference type="InterPro" id="IPR000222">
    <property type="entry name" value="PP2C_BS"/>
</dbReference>
<dbReference type="Proteomes" id="UP000825935">
    <property type="component" value="Chromosome 5"/>
</dbReference>
<keyword evidence="8" id="KW-0464">Manganese</keyword>
<evidence type="ECO:0000256" key="2">
    <source>
        <dbReference type="ARBA" id="ARBA00001946"/>
    </source>
</evidence>
<evidence type="ECO:0000256" key="1">
    <source>
        <dbReference type="ARBA" id="ARBA00001936"/>
    </source>
</evidence>
<evidence type="ECO:0000256" key="8">
    <source>
        <dbReference type="ARBA" id="ARBA00023211"/>
    </source>
</evidence>
<evidence type="ECO:0000259" key="10">
    <source>
        <dbReference type="PROSITE" id="PS51746"/>
    </source>
</evidence>
<organism evidence="11 12">
    <name type="scientific">Ceratopteris richardii</name>
    <name type="common">Triangle waterfern</name>
    <dbReference type="NCBI Taxonomy" id="49495"/>
    <lineage>
        <taxon>Eukaryota</taxon>
        <taxon>Viridiplantae</taxon>
        <taxon>Streptophyta</taxon>
        <taxon>Embryophyta</taxon>
        <taxon>Tracheophyta</taxon>
        <taxon>Polypodiopsida</taxon>
        <taxon>Polypodiidae</taxon>
        <taxon>Polypodiales</taxon>
        <taxon>Pteridineae</taxon>
        <taxon>Pteridaceae</taxon>
        <taxon>Parkerioideae</taxon>
        <taxon>Ceratopteris</taxon>
    </lineage>
</organism>
<dbReference type="OrthoDB" id="10264738at2759"/>
<evidence type="ECO:0000256" key="5">
    <source>
        <dbReference type="ARBA" id="ARBA00022801"/>
    </source>
</evidence>
<dbReference type="InterPro" id="IPR036457">
    <property type="entry name" value="PPM-type-like_dom_sf"/>
</dbReference>
<dbReference type="InterPro" id="IPR015655">
    <property type="entry name" value="PP2C"/>
</dbReference>
<evidence type="ECO:0000313" key="12">
    <source>
        <dbReference type="Proteomes" id="UP000825935"/>
    </source>
</evidence>
<dbReference type="Gene3D" id="3.60.40.10">
    <property type="entry name" value="PPM-type phosphatase domain"/>
    <property type="match status" value="1"/>
</dbReference>
<keyword evidence="7 9" id="KW-0904">Protein phosphatase</keyword>
<evidence type="ECO:0000256" key="3">
    <source>
        <dbReference type="ARBA" id="ARBA00013081"/>
    </source>
</evidence>
<name>A0A8T2UP06_CERRI</name>
<proteinExistence type="inferred from homology"/>
<dbReference type="EMBL" id="CM035410">
    <property type="protein sequence ID" value="KAH7436498.1"/>
    <property type="molecule type" value="Genomic_DNA"/>
</dbReference>
<accession>A0A8T2UP06</accession>
<evidence type="ECO:0000313" key="11">
    <source>
        <dbReference type="EMBL" id="KAH7436498.1"/>
    </source>
</evidence>
<comment type="caution">
    <text evidence="11">The sequence shown here is derived from an EMBL/GenBank/DDBJ whole genome shotgun (WGS) entry which is preliminary data.</text>
</comment>
<keyword evidence="6" id="KW-0460">Magnesium</keyword>
<dbReference type="CDD" id="cd00143">
    <property type="entry name" value="PP2Cc"/>
    <property type="match status" value="1"/>
</dbReference>
<evidence type="ECO:0000256" key="6">
    <source>
        <dbReference type="ARBA" id="ARBA00022842"/>
    </source>
</evidence>
<dbReference type="EC" id="3.1.3.16" evidence="3"/>
<dbReference type="PROSITE" id="PS01032">
    <property type="entry name" value="PPM_1"/>
    <property type="match status" value="1"/>
</dbReference>
<keyword evidence="12" id="KW-1185">Reference proteome</keyword>
<sequence length="443" mass="47798">MSLAAPCSPSPLTLTVRKLVDADLNHQIATSTSASPSSASPTLHRTAFADLRQSWASLHGLGHSSLGKGVSFSHSLSSCLGPCKSYCPAGGSRRGPSRVFPERKRPAKLDIPDSARLASSTKVEQFIQNSEATSNAQNVSVHQYGTELYAVASKQGRKELMEDFYTASTHLSGDAKQAFFGVFDGHGGKHAAEFAANNLGRHVSAIINDVDSNPCVEDAMRTAYRNADIEFLNQHVSSGACAVSVLVKEGEMIVANAGDCKAVLCRDGKAESLSICHRASNQTERQRVEDLGGIVECCHGIWRVQGTLAVTKSLGDASLKRWISAEPASKRMVITQEYEFLILASDGLWDKMSDQEAVDCVRKVLNEAEDNMDVDVMTPTSNIQSSENHVSSILLPIQHEDHSLQASGVKQKACNELIRIACQRGNRDDITVMIVPVDVFALS</sequence>
<evidence type="ECO:0000256" key="4">
    <source>
        <dbReference type="ARBA" id="ARBA00022723"/>
    </source>
</evidence>
<dbReference type="SMART" id="SM00332">
    <property type="entry name" value="PP2Cc"/>
    <property type="match status" value="1"/>
</dbReference>
<protein>
    <recommendedName>
        <fullName evidence="3">protein-serine/threonine phosphatase</fullName>
        <ecNumber evidence="3">3.1.3.16</ecNumber>
    </recommendedName>
</protein>
<dbReference type="AlphaFoldDB" id="A0A8T2UP06"/>
<feature type="domain" description="PPM-type phosphatase" evidence="10">
    <location>
        <begin position="148"/>
        <end position="437"/>
    </location>
</feature>
<gene>
    <name evidence="11" type="ORF">KP509_05G022700</name>
</gene>
<reference evidence="11" key="1">
    <citation type="submission" date="2021-08" db="EMBL/GenBank/DDBJ databases">
        <title>WGS assembly of Ceratopteris richardii.</title>
        <authorList>
            <person name="Marchant D.B."/>
            <person name="Chen G."/>
            <person name="Jenkins J."/>
            <person name="Shu S."/>
            <person name="Leebens-Mack J."/>
            <person name="Grimwood J."/>
            <person name="Schmutz J."/>
            <person name="Soltis P."/>
            <person name="Soltis D."/>
            <person name="Chen Z.-H."/>
        </authorList>
    </citation>
    <scope>NUCLEOTIDE SEQUENCE</scope>
    <source>
        <strain evidence="11">Whitten #5841</strain>
        <tissue evidence="11">Leaf</tissue>
    </source>
</reference>
<evidence type="ECO:0000256" key="7">
    <source>
        <dbReference type="ARBA" id="ARBA00022912"/>
    </source>
</evidence>
<dbReference type="GO" id="GO:0046872">
    <property type="term" value="F:metal ion binding"/>
    <property type="evidence" value="ECO:0007669"/>
    <property type="project" value="UniProtKB-KW"/>
</dbReference>
<comment type="cofactor">
    <cofactor evidence="1">
        <name>Mn(2+)</name>
        <dbReference type="ChEBI" id="CHEBI:29035"/>
    </cofactor>
</comment>
<comment type="cofactor">
    <cofactor evidence="2">
        <name>Mg(2+)</name>
        <dbReference type="ChEBI" id="CHEBI:18420"/>
    </cofactor>
</comment>
<dbReference type="InterPro" id="IPR001932">
    <property type="entry name" value="PPM-type_phosphatase-like_dom"/>
</dbReference>
<dbReference type="Pfam" id="PF00481">
    <property type="entry name" value="PP2C"/>
    <property type="match status" value="1"/>
</dbReference>
<dbReference type="PROSITE" id="PS51746">
    <property type="entry name" value="PPM_2"/>
    <property type="match status" value="1"/>
</dbReference>